<dbReference type="HOGENOM" id="CLU_1378039_0_0_1"/>
<evidence type="ECO:0000256" key="1">
    <source>
        <dbReference type="SAM" id="MobiDB-lite"/>
    </source>
</evidence>
<evidence type="ECO:0000313" key="3">
    <source>
        <dbReference type="Proteomes" id="UP000027238"/>
    </source>
</evidence>
<gene>
    <name evidence="2" type="ORF">CSUB01_04148</name>
</gene>
<dbReference type="EMBL" id="JMSE01000790">
    <property type="protein sequence ID" value="KDN67617.1"/>
    <property type="molecule type" value="Genomic_DNA"/>
</dbReference>
<dbReference type="AlphaFoldDB" id="A0A066XFA6"/>
<organism evidence="2 3">
    <name type="scientific">Colletotrichum sublineola</name>
    <name type="common">Sorghum anthracnose fungus</name>
    <dbReference type="NCBI Taxonomy" id="1173701"/>
    <lineage>
        <taxon>Eukaryota</taxon>
        <taxon>Fungi</taxon>
        <taxon>Dikarya</taxon>
        <taxon>Ascomycota</taxon>
        <taxon>Pezizomycotina</taxon>
        <taxon>Sordariomycetes</taxon>
        <taxon>Hypocreomycetidae</taxon>
        <taxon>Glomerellales</taxon>
        <taxon>Glomerellaceae</taxon>
        <taxon>Colletotrichum</taxon>
        <taxon>Colletotrichum graminicola species complex</taxon>
    </lineage>
</organism>
<evidence type="ECO:0000313" key="2">
    <source>
        <dbReference type="EMBL" id="KDN67617.1"/>
    </source>
</evidence>
<accession>A0A066XFA6</accession>
<feature type="compositionally biased region" description="Polar residues" evidence="1">
    <location>
        <begin position="84"/>
        <end position="97"/>
    </location>
</feature>
<feature type="region of interest" description="Disordered" evidence="1">
    <location>
        <begin position="84"/>
        <end position="107"/>
    </location>
</feature>
<dbReference type="Proteomes" id="UP000027238">
    <property type="component" value="Unassembled WGS sequence"/>
</dbReference>
<keyword evidence="3" id="KW-1185">Reference proteome</keyword>
<protein>
    <submittedName>
        <fullName evidence="2">Uncharacterized protein</fullName>
    </submittedName>
</protein>
<comment type="caution">
    <text evidence="2">The sequence shown here is derived from an EMBL/GenBank/DDBJ whole genome shotgun (WGS) entry which is preliminary data.</text>
</comment>
<reference evidence="3" key="1">
    <citation type="journal article" date="2014" name="Genome Announc.">
        <title>Draft genome sequence of Colletotrichum sublineola, a destructive pathogen of cultivated sorghum.</title>
        <authorList>
            <person name="Baroncelli R."/>
            <person name="Sanz-Martin J.M."/>
            <person name="Rech G.E."/>
            <person name="Sukno S.A."/>
            <person name="Thon M.R."/>
        </authorList>
    </citation>
    <scope>NUCLEOTIDE SEQUENCE [LARGE SCALE GENOMIC DNA]</scope>
    <source>
        <strain evidence="3">TX430BB</strain>
    </source>
</reference>
<sequence>MKPRFLVRTASSCFAVGDGSNILASDGSREGTGRRRACSAKGRTYTTWTSGDWERDYSYALRCDATFRPLSVLLGPIREFKESAGNSLSQKNPNSDAINGRVPSARSPRLRFGGAPTSIALRFDSITATVPGNEEEIISLGRGPFQDVGRHRRLSSRWPGAAGDWCSLWAAIGRSWGRALNQSGARVRIDQIFRSPEL</sequence>
<name>A0A066XFA6_COLSU</name>
<proteinExistence type="predicted"/>